<dbReference type="EMBL" id="CP036532">
    <property type="protein sequence ID" value="QBK31761.1"/>
    <property type="molecule type" value="Genomic_DNA"/>
</dbReference>
<dbReference type="Proteomes" id="UP000293719">
    <property type="component" value="Chromosome"/>
</dbReference>
<dbReference type="KEGG" id="rpod:E0E05_14810"/>
<name>A0A4P6V2Y2_9HYPH</name>
<accession>A0A4P6V2Y2</accession>
<dbReference type="GeneID" id="90768575"/>
<keyword evidence="2" id="KW-1185">Reference proteome</keyword>
<protein>
    <submittedName>
        <fullName evidence="1">Uncharacterized protein</fullName>
    </submittedName>
</protein>
<dbReference type="RefSeq" id="WP_131617411.1">
    <property type="nucleotide sequence ID" value="NZ_CP036532.1"/>
</dbReference>
<proteinExistence type="predicted"/>
<dbReference type="AlphaFoldDB" id="A0A4P6V2Y2"/>
<evidence type="ECO:0000313" key="1">
    <source>
        <dbReference type="EMBL" id="QBK31761.1"/>
    </source>
</evidence>
<sequence length="280" mass="31605">MKPKKITVEASPDHPDVLDVRDAMQQVMDYFDLLTDRGQSDVVWNLVSASTNSPFTAEGVPVDLRTNAPAYGQVQEYVAVIERGFARLKGGEPLDVDFPAEKREVAKRILKRNLNGIGRTVIDLGDDAIYEIVPQQAERSLAALNGEDDEEYDYLFSTFARKEFGAIEGRIIDLSTDYNEPSIKLKEHRSGREIQCRISDLAREEIENSLTAGDVWTHRRARVRGIINYDPSGKIVRVYDGRIAFIETKGTKISDLRDPHFTGGLPAYEYIDRLRENELG</sequence>
<gene>
    <name evidence="1" type="ORF">E0E05_14810</name>
</gene>
<reference evidence="1 2" key="1">
    <citation type="journal article" date="2017" name="Int. J. Syst. Evol. Microbiol.">
        <title>Roseitalea porphyridii gen. nov., sp. nov., isolated from a red alga, and reclassification of Hoeflea suaedae Chung et al. 2013 as Pseudohoeflea suaedae gen. nov., comb. nov.</title>
        <authorList>
            <person name="Hyeon J.W."/>
            <person name="Jeong S.E."/>
            <person name="Baek K."/>
            <person name="Jeon C.O."/>
        </authorList>
    </citation>
    <scope>NUCLEOTIDE SEQUENCE [LARGE SCALE GENOMIC DNA]</scope>
    <source>
        <strain evidence="1 2">MA7-20</strain>
    </source>
</reference>
<evidence type="ECO:0000313" key="2">
    <source>
        <dbReference type="Proteomes" id="UP000293719"/>
    </source>
</evidence>
<organism evidence="1 2">
    <name type="scientific">Roseitalea porphyridii</name>
    <dbReference type="NCBI Taxonomy" id="1852022"/>
    <lineage>
        <taxon>Bacteria</taxon>
        <taxon>Pseudomonadati</taxon>
        <taxon>Pseudomonadota</taxon>
        <taxon>Alphaproteobacteria</taxon>
        <taxon>Hyphomicrobiales</taxon>
        <taxon>Ahrensiaceae</taxon>
        <taxon>Roseitalea</taxon>
    </lineage>
</organism>
<dbReference type="OrthoDB" id="7998346at2"/>